<evidence type="ECO:0000313" key="6">
    <source>
        <dbReference type="Proteomes" id="UP000436088"/>
    </source>
</evidence>
<evidence type="ECO:0000256" key="2">
    <source>
        <dbReference type="ARBA" id="ARBA00022729"/>
    </source>
</evidence>
<dbReference type="Pfam" id="PF08263">
    <property type="entry name" value="LRRNT_2"/>
    <property type="match status" value="1"/>
</dbReference>
<evidence type="ECO:0000256" key="1">
    <source>
        <dbReference type="ARBA" id="ARBA00022614"/>
    </source>
</evidence>
<dbReference type="InterPro" id="IPR013210">
    <property type="entry name" value="LRR_N_plant-typ"/>
</dbReference>
<organism evidence="5 6">
    <name type="scientific">Hibiscus syriacus</name>
    <name type="common">Rose of Sharon</name>
    <dbReference type="NCBI Taxonomy" id="106335"/>
    <lineage>
        <taxon>Eukaryota</taxon>
        <taxon>Viridiplantae</taxon>
        <taxon>Streptophyta</taxon>
        <taxon>Embryophyta</taxon>
        <taxon>Tracheophyta</taxon>
        <taxon>Spermatophyta</taxon>
        <taxon>Magnoliopsida</taxon>
        <taxon>eudicotyledons</taxon>
        <taxon>Gunneridae</taxon>
        <taxon>Pentapetalae</taxon>
        <taxon>rosids</taxon>
        <taxon>malvids</taxon>
        <taxon>Malvales</taxon>
        <taxon>Malvaceae</taxon>
        <taxon>Malvoideae</taxon>
        <taxon>Hibiscus</taxon>
    </lineage>
</organism>
<sequence>MSLVQFSGTFRDESPTRQKEADALLKWKASLDNQSRSFLSSWDGNGPCNCTGIICGNSTRVSQLNLSSSGLQGTLHSFRFSSFP</sequence>
<dbReference type="PANTHER" id="PTHR48060">
    <property type="entry name" value="DNA DAMAGE-REPAIR/TOLERATION PROTEIN DRT100"/>
    <property type="match status" value="1"/>
</dbReference>
<name>A0A6A2WDW3_HIBSY</name>
<dbReference type="InterPro" id="IPR053211">
    <property type="entry name" value="DNA_repair-toleration"/>
</dbReference>
<evidence type="ECO:0000259" key="4">
    <source>
        <dbReference type="Pfam" id="PF08263"/>
    </source>
</evidence>
<keyword evidence="3" id="KW-0677">Repeat</keyword>
<feature type="domain" description="Leucine-rich repeat-containing N-terminal plant-type" evidence="4">
    <location>
        <begin position="19"/>
        <end position="55"/>
    </location>
</feature>
<dbReference type="AlphaFoldDB" id="A0A6A2WDW3"/>
<protein>
    <recommendedName>
        <fullName evidence="4">Leucine-rich repeat-containing N-terminal plant-type domain-containing protein</fullName>
    </recommendedName>
</protein>
<gene>
    <name evidence="5" type="ORF">F3Y22_tig00116997pilonHSYRG00037</name>
</gene>
<keyword evidence="6" id="KW-1185">Reference proteome</keyword>
<comment type="caution">
    <text evidence="5">The sequence shown here is derived from an EMBL/GenBank/DDBJ whole genome shotgun (WGS) entry which is preliminary data.</text>
</comment>
<keyword evidence="2" id="KW-0732">Signal</keyword>
<dbReference type="Proteomes" id="UP000436088">
    <property type="component" value="Unassembled WGS sequence"/>
</dbReference>
<dbReference type="Gene3D" id="3.80.10.10">
    <property type="entry name" value="Ribonuclease Inhibitor"/>
    <property type="match status" value="1"/>
</dbReference>
<dbReference type="EMBL" id="VEPZ02001762">
    <property type="protein sequence ID" value="KAE8656602.1"/>
    <property type="molecule type" value="Genomic_DNA"/>
</dbReference>
<dbReference type="InterPro" id="IPR032675">
    <property type="entry name" value="LRR_dom_sf"/>
</dbReference>
<reference evidence="5" key="1">
    <citation type="submission" date="2019-09" db="EMBL/GenBank/DDBJ databases">
        <title>Draft genome information of white flower Hibiscus syriacus.</title>
        <authorList>
            <person name="Kim Y.-M."/>
        </authorList>
    </citation>
    <scope>NUCLEOTIDE SEQUENCE [LARGE SCALE GENOMIC DNA]</scope>
    <source>
        <strain evidence="5">YM2019G1</strain>
    </source>
</reference>
<proteinExistence type="predicted"/>
<accession>A0A6A2WDW3</accession>
<evidence type="ECO:0000313" key="5">
    <source>
        <dbReference type="EMBL" id="KAE8656602.1"/>
    </source>
</evidence>
<keyword evidence="1" id="KW-0433">Leucine-rich repeat</keyword>
<evidence type="ECO:0000256" key="3">
    <source>
        <dbReference type="ARBA" id="ARBA00022737"/>
    </source>
</evidence>
<dbReference type="PANTHER" id="PTHR48060:SF24">
    <property type="entry name" value="NON-SPECIFIC SERINE_THREONINE PROTEIN KINASE"/>
    <property type="match status" value="1"/>
</dbReference>